<dbReference type="PANTHER" id="PTHR30352:SF2">
    <property type="entry name" value="ANAEROBIC RIBONUCLEOSIDE-TRIPHOSPHATE REDUCTASE-ACTIVATING PROTEIN"/>
    <property type="match status" value="1"/>
</dbReference>
<dbReference type="InterPro" id="IPR058240">
    <property type="entry name" value="rSAM_sf"/>
</dbReference>
<evidence type="ECO:0000256" key="5">
    <source>
        <dbReference type="ARBA" id="ARBA00023004"/>
    </source>
</evidence>
<comment type="cofactor">
    <cofactor evidence="1">
        <name>[4Fe-4S] cluster</name>
        <dbReference type="ChEBI" id="CHEBI:49883"/>
    </cofactor>
</comment>
<sequence>MRYSNIKNFDIANGNGIGVSVWVSGCHFHCKNCFNKEAWDFGSGKEWTDDTINEIINLCKNSHIDHLSILGGEPLNPLNVGGIFNLVSRFRSEFGNTKKIWLWTGYKLENVVPAAKQIIQRIDFLVDGLYISDLRDENIRFRGSSNQRIWAYKNGILTDISEEIDNII</sequence>
<keyword evidence="6" id="KW-0411">Iron-sulfur</keyword>
<dbReference type="Pfam" id="PF13353">
    <property type="entry name" value="Fer4_12"/>
    <property type="match status" value="1"/>
</dbReference>
<dbReference type="SFLD" id="SFLDF00299">
    <property type="entry name" value="anaerobic_ribonucleoside-triph"/>
    <property type="match status" value="1"/>
</dbReference>
<dbReference type="SFLD" id="SFLDG01063">
    <property type="entry name" value="activating_enzymes__group_1"/>
    <property type="match status" value="1"/>
</dbReference>
<protein>
    <submittedName>
        <fullName evidence="7">4Fe-4S single cluster domain protein</fullName>
    </submittedName>
</protein>
<reference evidence="7" key="1">
    <citation type="journal article" date="2021" name="Proc. Natl. Acad. Sci. U.S.A.">
        <title>A Catalog of Tens of Thousands of Viruses from Human Metagenomes Reveals Hidden Associations with Chronic Diseases.</title>
        <authorList>
            <person name="Tisza M.J."/>
            <person name="Buck C.B."/>
        </authorList>
    </citation>
    <scope>NUCLEOTIDE SEQUENCE</scope>
    <source>
        <strain evidence="7">CtL4h4</strain>
    </source>
</reference>
<evidence type="ECO:0000256" key="2">
    <source>
        <dbReference type="ARBA" id="ARBA00022485"/>
    </source>
</evidence>
<dbReference type="InterPro" id="IPR007197">
    <property type="entry name" value="rSAM"/>
</dbReference>
<dbReference type="NCBIfam" id="TIGR02491">
    <property type="entry name" value="NrdG"/>
    <property type="match status" value="1"/>
</dbReference>
<dbReference type="GO" id="GO:0043365">
    <property type="term" value="F:[formate-C-acetyltransferase]-activating enzyme activity"/>
    <property type="evidence" value="ECO:0007669"/>
    <property type="project" value="InterPro"/>
</dbReference>
<evidence type="ECO:0000313" key="7">
    <source>
        <dbReference type="EMBL" id="DAF62028.1"/>
    </source>
</evidence>
<dbReference type="InterPro" id="IPR013785">
    <property type="entry name" value="Aldolase_TIM"/>
</dbReference>
<keyword evidence="3" id="KW-0949">S-adenosyl-L-methionine</keyword>
<dbReference type="SUPFAM" id="SSF102114">
    <property type="entry name" value="Radical SAM enzymes"/>
    <property type="match status" value="1"/>
</dbReference>
<dbReference type="InterPro" id="IPR012837">
    <property type="entry name" value="NrdG"/>
</dbReference>
<keyword evidence="2" id="KW-0004">4Fe-4S</keyword>
<evidence type="ECO:0000256" key="3">
    <source>
        <dbReference type="ARBA" id="ARBA00022691"/>
    </source>
</evidence>
<dbReference type="InterPro" id="IPR034457">
    <property type="entry name" value="Organic_radical-activating"/>
</dbReference>
<evidence type="ECO:0000256" key="6">
    <source>
        <dbReference type="ARBA" id="ARBA00023014"/>
    </source>
</evidence>
<dbReference type="SFLD" id="SFLDG01066">
    <property type="entry name" value="organic_radical-activating_enz"/>
    <property type="match status" value="1"/>
</dbReference>
<dbReference type="Gene3D" id="3.20.20.70">
    <property type="entry name" value="Aldolase class I"/>
    <property type="match status" value="1"/>
</dbReference>
<dbReference type="GO" id="GO:0051539">
    <property type="term" value="F:4 iron, 4 sulfur cluster binding"/>
    <property type="evidence" value="ECO:0007669"/>
    <property type="project" value="UniProtKB-KW"/>
</dbReference>
<organism evidence="7">
    <name type="scientific">Phage sp. ctL4h4</name>
    <dbReference type="NCBI Taxonomy" id="2828005"/>
    <lineage>
        <taxon>Viruses</taxon>
    </lineage>
</organism>
<evidence type="ECO:0000256" key="4">
    <source>
        <dbReference type="ARBA" id="ARBA00022723"/>
    </source>
</evidence>
<dbReference type="EMBL" id="BK032819">
    <property type="protein sequence ID" value="DAF62028.1"/>
    <property type="molecule type" value="Genomic_DNA"/>
</dbReference>
<evidence type="ECO:0000256" key="1">
    <source>
        <dbReference type="ARBA" id="ARBA00001966"/>
    </source>
</evidence>
<keyword evidence="5" id="KW-0408">Iron</keyword>
<dbReference type="SFLD" id="SFLDS00029">
    <property type="entry name" value="Radical_SAM"/>
    <property type="match status" value="1"/>
</dbReference>
<dbReference type="PANTHER" id="PTHR30352">
    <property type="entry name" value="PYRUVATE FORMATE-LYASE-ACTIVATING ENZYME"/>
    <property type="match status" value="1"/>
</dbReference>
<keyword evidence="4" id="KW-0479">Metal-binding</keyword>
<dbReference type="GO" id="GO:0004748">
    <property type="term" value="F:ribonucleoside-diphosphate reductase activity, thioredoxin disulfide as acceptor"/>
    <property type="evidence" value="ECO:0007669"/>
    <property type="project" value="TreeGrafter"/>
</dbReference>
<proteinExistence type="predicted"/>
<name>A0A8S5TFE9_9VIRU</name>
<dbReference type="PROSITE" id="PS51257">
    <property type="entry name" value="PROKAR_LIPOPROTEIN"/>
    <property type="match status" value="1"/>
</dbReference>
<dbReference type="PIRSF" id="PIRSF000368">
    <property type="entry name" value="NrdG"/>
    <property type="match status" value="1"/>
</dbReference>
<dbReference type="GO" id="GO:0046872">
    <property type="term" value="F:metal ion binding"/>
    <property type="evidence" value="ECO:0007669"/>
    <property type="project" value="UniProtKB-KW"/>
</dbReference>
<accession>A0A8S5TFE9</accession>